<dbReference type="GeneTree" id="ENSGT00940000165055"/>
<dbReference type="InterPro" id="IPR023626">
    <property type="entry name" value="Ribosomal_eL39_dom_sf"/>
</dbReference>
<evidence type="ECO:0000313" key="5">
    <source>
        <dbReference type="Proteomes" id="UP000001519"/>
    </source>
</evidence>
<evidence type="ECO:0000313" key="4">
    <source>
        <dbReference type="Ensembl" id="ENSGGOP00000049719.1"/>
    </source>
</evidence>
<dbReference type="PANTHER" id="PTHR19970:SF34">
    <property type="entry name" value="RIBOSOMAL PROTEIN L39"/>
    <property type="match status" value="1"/>
</dbReference>
<dbReference type="AlphaFoldDB" id="A0A2I2ZR49"/>
<evidence type="ECO:0008006" key="6">
    <source>
        <dbReference type="Google" id="ProtNLM"/>
    </source>
</evidence>
<dbReference type="PANTHER" id="PTHR19970">
    <property type="entry name" value="RIBOSOMAL PROTEIN L39E"/>
    <property type="match status" value="1"/>
</dbReference>
<dbReference type="GO" id="GO:0006412">
    <property type="term" value="P:translation"/>
    <property type="evidence" value="ECO:0007669"/>
    <property type="project" value="InterPro"/>
</dbReference>
<keyword evidence="3" id="KW-0687">Ribonucleoprotein</keyword>
<dbReference type="SUPFAM" id="SSF48662">
    <property type="entry name" value="Ribosomal protein L39e"/>
    <property type="match status" value="1"/>
</dbReference>
<dbReference type="EMBL" id="CABD030114678">
    <property type="status" value="NOT_ANNOTATED_CDS"/>
    <property type="molecule type" value="Genomic_DNA"/>
</dbReference>
<evidence type="ECO:0000256" key="3">
    <source>
        <dbReference type="ARBA" id="ARBA00023274"/>
    </source>
</evidence>
<reference evidence="4" key="4">
    <citation type="submission" date="2025-09" db="UniProtKB">
        <authorList>
            <consortium name="Ensembl"/>
        </authorList>
    </citation>
    <scope>IDENTIFICATION</scope>
</reference>
<dbReference type="STRING" id="9593.ENSGGOP00000049719"/>
<dbReference type="Ensembl" id="ENSGGOT00000059372.1">
    <property type="protein sequence ID" value="ENSGGOP00000049719.1"/>
    <property type="gene ID" value="ENSGGOG00000037933.1"/>
</dbReference>
<dbReference type="GO" id="GO:0003735">
    <property type="term" value="F:structural constituent of ribosome"/>
    <property type="evidence" value="ECO:0007669"/>
    <property type="project" value="InterPro"/>
</dbReference>
<dbReference type="Bgee" id="ENSGGOG00000037933">
    <property type="expression patterns" value="Expressed in multicellular organism"/>
</dbReference>
<reference evidence="5" key="1">
    <citation type="submission" date="2011-05" db="EMBL/GenBank/DDBJ databases">
        <title>Insights into the evolution of the great apes provided by the gorilla genome.</title>
        <authorList>
            <person name="Scally A."/>
        </authorList>
    </citation>
    <scope>NUCLEOTIDE SEQUENCE [LARGE SCALE GENOMIC DNA]</scope>
</reference>
<reference evidence="4 5" key="2">
    <citation type="journal article" date="2012" name="Nature">
        <title>Insights into hominid evolution from the gorilla genome sequence.</title>
        <authorList>
            <person name="Scally A."/>
            <person name="Dutheil J.Y."/>
            <person name="Hillier L.W."/>
            <person name="Jordan G.E."/>
            <person name="Goodhead I."/>
            <person name="Herrero J."/>
            <person name="Hobolth A."/>
            <person name="Lappalainen T."/>
            <person name="Mailund T."/>
            <person name="Marques-Bonet T."/>
            <person name="McCarthy S."/>
            <person name="Montgomery S.H."/>
            <person name="Schwalie P.C."/>
            <person name="Tang Y.A."/>
            <person name="Ward M.C."/>
            <person name="Xue Y."/>
            <person name="Yngvadottir B."/>
            <person name="Alkan C."/>
            <person name="Andersen L.N."/>
            <person name="Ayub Q."/>
            <person name="Ball E.V."/>
            <person name="Beal K."/>
            <person name="Bradley B.J."/>
            <person name="Chen Y."/>
            <person name="Clee C.M."/>
            <person name="Fitzgerald S."/>
            <person name="Graves T.A."/>
            <person name="Gu Y."/>
            <person name="Heath P."/>
            <person name="Heger A."/>
            <person name="Karakoc E."/>
            <person name="Kolb-Kokocinski A."/>
            <person name="Laird G.K."/>
            <person name="Lunter G."/>
            <person name="Meader S."/>
            <person name="Mort M."/>
            <person name="Mullikin J.C."/>
            <person name="Munch K."/>
            <person name="O'Connor T.D."/>
            <person name="Phillips A.D."/>
            <person name="Prado-Martinez J."/>
            <person name="Rogers A.S."/>
            <person name="Sajjadian S."/>
            <person name="Schmidt D."/>
            <person name="Shaw K."/>
            <person name="Simpson J.T."/>
            <person name="Stenson P.D."/>
            <person name="Turner D.J."/>
            <person name="Vigilant L."/>
            <person name="Vilella A.J."/>
            <person name="Whitener W."/>
            <person name="Zhu B."/>
            <person name="Cooper D.N."/>
            <person name="de Jong P."/>
            <person name="Dermitzakis E.T."/>
            <person name="Eichler E.E."/>
            <person name="Flicek P."/>
            <person name="Goldman N."/>
            <person name="Mundy N.I."/>
            <person name="Ning Z."/>
            <person name="Odom D.T."/>
            <person name="Ponting C.P."/>
            <person name="Quail M.A."/>
            <person name="Ryder O.A."/>
            <person name="Searle S.M."/>
            <person name="Warren W.C."/>
            <person name="Wilson R.K."/>
            <person name="Schierup M.H."/>
            <person name="Rogers J."/>
            <person name="Tyler-Smith C."/>
            <person name="Durbin R."/>
        </authorList>
    </citation>
    <scope>NUCLEOTIDE SEQUENCE [LARGE SCALE GENOMIC DNA]</scope>
</reference>
<reference evidence="4" key="3">
    <citation type="submission" date="2025-08" db="UniProtKB">
        <authorList>
            <consortium name="Ensembl"/>
        </authorList>
    </citation>
    <scope>IDENTIFICATION</scope>
</reference>
<sequence length="51" mass="6394">ISSYKTFTIKRFLAKKQKQNRSIPQWIQMKTGNKIRYNFKRRHWRRIKLGL</sequence>
<comment type="similarity">
    <text evidence="1">Belongs to the eukaryotic ribosomal protein eL39 family.</text>
</comment>
<dbReference type="GO" id="GO:0022625">
    <property type="term" value="C:cytosolic large ribosomal subunit"/>
    <property type="evidence" value="ECO:0000318"/>
    <property type="project" value="GO_Central"/>
</dbReference>
<keyword evidence="2" id="KW-0689">Ribosomal protein</keyword>
<dbReference type="PROSITE" id="PS00051">
    <property type="entry name" value="RIBOSOMAL_L39E"/>
    <property type="match status" value="1"/>
</dbReference>
<dbReference type="Pfam" id="PF00832">
    <property type="entry name" value="Ribosomal_L39"/>
    <property type="match status" value="1"/>
</dbReference>
<dbReference type="Proteomes" id="UP000001519">
    <property type="component" value="Chromosome 19"/>
</dbReference>
<dbReference type="InParanoid" id="A0A2I2ZR49"/>
<dbReference type="OMA" id="QKENCPI"/>
<proteinExistence type="inferred from homology"/>
<evidence type="ECO:0000256" key="2">
    <source>
        <dbReference type="ARBA" id="ARBA00022980"/>
    </source>
</evidence>
<dbReference type="InterPro" id="IPR020083">
    <property type="entry name" value="Ribosomal_eL39_CS"/>
</dbReference>
<accession>A0A2I2ZR49</accession>
<dbReference type="FunFam" id="1.10.1620.10:FF:000001">
    <property type="entry name" value="60S ribosomal protein-like L39"/>
    <property type="match status" value="1"/>
</dbReference>
<evidence type="ECO:0000256" key="1">
    <source>
        <dbReference type="ARBA" id="ARBA00009339"/>
    </source>
</evidence>
<name>A0A2I2ZR49_GORGO</name>
<dbReference type="Gene3D" id="1.10.1620.10">
    <property type="entry name" value="Ribosomal protein L39e"/>
    <property type="match status" value="1"/>
</dbReference>
<keyword evidence="5" id="KW-1185">Reference proteome</keyword>
<dbReference type="InterPro" id="IPR000077">
    <property type="entry name" value="Ribosomal_eL39"/>
</dbReference>
<protein>
    <recommendedName>
        <fullName evidence="6">Ribosomal protein L39</fullName>
    </recommendedName>
</protein>
<organism evidence="4 5">
    <name type="scientific">Gorilla gorilla gorilla</name>
    <name type="common">Western lowland gorilla</name>
    <dbReference type="NCBI Taxonomy" id="9595"/>
    <lineage>
        <taxon>Eukaryota</taxon>
        <taxon>Metazoa</taxon>
        <taxon>Chordata</taxon>
        <taxon>Craniata</taxon>
        <taxon>Vertebrata</taxon>
        <taxon>Euteleostomi</taxon>
        <taxon>Mammalia</taxon>
        <taxon>Eutheria</taxon>
        <taxon>Euarchontoglires</taxon>
        <taxon>Primates</taxon>
        <taxon>Haplorrhini</taxon>
        <taxon>Catarrhini</taxon>
        <taxon>Hominidae</taxon>
        <taxon>Gorilla</taxon>
    </lineage>
</organism>